<evidence type="ECO:0000313" key="2">
    <source>
        <dbReference type="EMBL" id="MQL88826.1"/>
    </source>
</evidence>
<dbReference type="AlphaFoldDB" id="A0A843V163"/>
<protein>
    <recommendedName>
        <fullName evidence="1">DUF4283 domain-containing protein</fullName>
    </recommendedName>
</protein>
<comment type="caution">
    <text evidence="2">The sequence shown here is derived from an EMBL/GenBank/DDBJ whole genome shotgun (WGS) entry which is preliminary data.</text>
</comment>
<evidence type="ECO:0000313" key="3">
    <source>
        <dbReference type="Proteomes" id="UP000652761"/>
    </source>
</evidence>
<dbReference type="InterPro" id="IPR040256">
    <property type="entry name" value="At4g02000-like"/>
</dbReference>
<organism evidence="2 3">
    <name type="scientific">Colocasia esculenta</name>
    <name type="common">Wild taro</name>
    <name type="synonym">Arum esculentum</name>
    <dbReference type="NCBI Taxonomy" id="4460"/>
    <lineage>
        <taxon>Eukaryota</taxon>
        <taxon>Viridiplantae</taxon>
        <taxon>Streptophyta</taxon>
        <taxon>Embryophyta</taxon>
        <taxon>Tracheophyta</taxon>
        <taxon>Spermatophyta</taxon>
        <taxon>Magnoliopsida</taxon>
        <taxon>Liliopsida</taxon>
        <taxon>Araceae</taxon>
        <taxon>Aroideae</taxon>
        <taxon>Colocasieae</taxon>
        <taxon>Colocasia</taxon>
    </lineage>
</organism>
<name>A0A843V163_COLES</name>
<feature type="non-terminal residue" evidence="2">
    <location>
        <position position="1"/>
    </location>
</feature>
<dbReference type="InterPro" id="IPR025558">
    <property type="entry name" value="DUF4283"/>
</dbReference>
<gene>
    <name evidence="2" type="ORF">Taro_021389</name>
</gene>
<keyword evidence="3" id="KW-1185">Reference proteome</keyword>
<dbReference type="EMBL" id="NMUH01001094">
    <property type="protein sequence ID" value="MQL88826.1"/>
    <property type="molecule type" value="Genomic_DNA"/>
</dbReference>
<proteinExistence type="predicted"/>
<dbReference type="OrthoDB" id="786567at2759"/>
<dbReference type="PANTHER" id="PTHR31286">
    <property type="entry name" value="GLYCINE-RICH CELL WALL STRUCTURAL PROTEIN 1.8-LIKE"/>
    <property type="match status" value="1"/>
</dbReference>
<reference evidence="2" key="1">
    <citation type="submission" date="2017-07" db="EMBL/GenBank/DDBJ databases">
        <title>Taro Niue Genome Assembly and Annotation.</title>
        <authorList>
            <person name="Atibalentja N."/>
            <person name="Keating K."/>
            <person name="Fields C.J."/>
        </authorList>
    </citation>
    <scope>NUCLEOTIDE SEQUENCE</scope>
    <source>
        <strain evidence="2">Niue_2</strain>
        <tissue evidence="2">Leaf</tissue>
    </source>
</reference>
<evidence type="ECO:0000259" key="1">
    <source>
        <dbReference type="Pfam" id="PF14111"/>
    </source>
</evidence>
<dbReference type="PANTHER" id="PTHR31286:SF180">
    <property type="entry name" value="OS10G0362600 PROTEIN"/>
    <property type="match status" value="1"/>
</dbReference>
<dbReference type="Pfam" id="PF14111">
    <property type="entry name" value="DUF4283"/>
    <property type="match status" value="1"/>
</dbReference>
<dbReference type="Proteomes" id="UP000652761">
    <property type="component" value="Unassembled WGS sequence"/>
</dbReference>
<feature type="domain" description="DUF4283" evidence="1">
    <location>
        <begin position="98"/>
        <end position="164"/>
    </location>
</feature>
<sequence length="332" mass="37577">RLWGFRLQAPTGGRPLAWGRWCSYVAWFMASPAVDGEAIQGLAIGGSLSRRRSYAQIIAESKPPPTVPIGIKPPSFTNFGEPTVFFSREEVRKSIVTLNLAVIVRCAYGISSIPDLKSCMSQRLELKEDFIVSVLNHRHLLLRFEDKEDFLKVILRRSLYIKGLLYRFFKRDAQFDFNADPIVMPIWVGFPMLPVNYYYQDFLRSIAGNLGQVLRIYEPTLALTQNQEAFVCVELERKLDDNVNIKKSWRQKEVRGDHIAPLMANSFAPLMESDPPVEVSKGPSFERFDPGPQALGVQEGNVRIQDLHGKQEALLVEQLEFDGLSVGAQICT</sequence>
<accession>A0A843V163</accession>